<evidence type="ECO:0000313" key="2">
    <source>
        <dbReference type="Proteomes" id="UP000091857"/>
    </source>
</evidence>
<comment type="caution">
    <text evidence="1">The sequence shown here is derived from an EMBL/GenBank/DDBJ whole genome shotgun (WGS) entry which is preliminary data.</text>
</comment>
<dbReference type="Proteomes" id="UP000091857">
    <property type="component" value="Chromosome 5"/>
</dbReference>
<name>A0ACB7HN76_MANES</name>
<keyword evidence="2" id="KW-1185">Reference proteome</keyword>
<protein>
    <submittedName>
        <fullName evidence="1">Uncharacterized protein</fullName>
    </submittedName>
</protein>
<dbReference type="EMBL" id="CM004391">
    <property type="protein sequence ID" value="KAG8653435.1"/>
    <property type="molecule type" value="Genomic_DNA"/>
</dbReference>
<reference evidence="2" key="1">
    <citation type="journal article" date="2016" name="Nat. Biotechnol.">
        <title>Sequencing wild and cultivated cassava and related species reveals extensive interspecific hybridization and genetic diversity.</title>
        <authorList>
            <person name="Bredeson J.V."/>
            <person name="Lyons J.B."/>
            <person name="Prochnik S.E."/>
            <person name="Wu G.A."/>
            <person name="Ha C.M."/>
            <person name="Edsinger-Gonzales E."/>
            <person name="Grimwood J."/>
            <person name="Schmutz J."/>
            <person name="Rabbi I.Y."/>
            <person name="Egesi C."/>
            <person name="Nauluvula P."/>
            <person name="Lebot V."/>
            <person name="Ndunguru J."/>
            <person name="Mkamilo G."/>
            <person name="Bart R.S."/>
            <person name="Setter T.L."/>
            <person name="Gleadow R.M."/>
            <person name="Kulakow P."/>
            <person name="Ferguson M.E."/>
            <person name="Rounsley S."/>
            <person name="Rokhsar D.S."/>
        </authorList>
    </citation>
    <scope>NUCLEOTIDE SEQUENCE [LARGE SCALE GENOMIC DNA]</scope>
    <source>
        <strain evidence="2">cv. AM560-2</strain>
    </source>
</reference>
<sequence>MKRIISGFNLDRLHSPDRSDRMDCLESTDVPSFFVCPISLQIMKDPVTISTGMTFDRESIQKWLFSYNHVICPITKQPLSDFSLTPNSNLRRLIQTWQLHNPSSSNSVDQNPKHDAWIHLSMLLEEIKQPHLQVKSLRKIKALIQEHHGNRTFCMGDDVLFSSVASLIAKHELQVGHDSSIIINEAVVVLCLLKPSDETLKIVSQKGNGLLIGSLCKIMTKNLCNQARIQAALLLKSIFKVVDEVYKAGLKPEFFESVTEILKDQNSKHGSMAVLTILMEVLPFGKNKEKAIKGGSIPVLVELLAETTETRTCEMMLVVLEKFCKKAEGRAAFLAHPIGLAAVLSKIMRVSHVGNEKAITLLLWVVRFCKSSKVAQEFMEVGGVAKLFMVVQSGCDSTIKDQAKEILGFLKNRWRNSPCFPSIVS</sequence>
<accession>A0ACB7HN76</accession>
<evidence type="ECO:0000313" key="1">
    <source>
        <dbReference type="EMBL" id="KAG8653435.1"/>
    </source>
</evidence>
<gene>
    <name evidence="1" type="ORF">MANES_05G020400v8</name>
</gene>
<proteinExistence type="predicted"/>
<organism evidence="1 2">
    <name type="scientific">Manihot esculenta</name>
    <name type="common">Cassava</name>
    <name type="synonym">Jatropha manihot</name>
    <dbReference type="NCBI Taxonomy" id="3983"/>
    <lineage>
        <taxon>Eukaryota</taxon>
        <taxon>Viridiplantae</taxon>
        <taxon>Streptophyta</taxon>
        <taxon>Embryophyta</taxon>
        <taxon>Tracheophyta</taxon>
        <taxon>Spermatophyta</taxon>
        <taxon>Magnoliopsida</taxon>
        <taxon>eudicotyledons</taxon>
        <taxon>Gunneridae</taxon>
        <taxon>Pentapetalae</taxon>
        <taxon>rosids</taxon>
        <taxon>fabids</taxon>
        <taxon>Malpighiales</taxon>
        <taxon>Euphorbiaceae</taxon>
        <taxon>Crotonoideae</taxon>
        <taxon>Manihoteae</taxon>
        <taxon>Manihot</taxon>
    </lineage>
</organism>